<feature type="compositionally biased region" description="Polar residues" evidence="1">
    <location>
        <begin position="264"/>
        <end position="281"/>
    </location>
</feature>
<dbReference type="VEuPathDB" id="FungiDB:AMAG_16702"/>
<evidence type="ECO:0000256" key="1">
    <source>
        <dbReference type="SAM" id="MobiDB-lite"/>
    </source>
</evidence>
<feature type="compositionally biased region" description="Low complexity" evidence="1">
    <location>
        <begin position="374"/>
        <end position="394"/>
    </location>
</feature>
<reference evidence="2 3" key="1">
    <citation type="submission" date="2009-11" db="EMBL/GenBank/DDBJ databases">
        <title>Annotation of Allomyces macrogynus ATCC 38327.</title>
        <authorList>
            <consortium name="The Broad Institute Genome Sequencing Platform"/>
            <person name="Russ C."/>
            <person name="Cuomo C."/>
            <person name="Burger G."/>
            <person name="Gray M.W."/>
            <person name="Holland P.W.H."/>
            <person name="King N."/>
            <person name="Lang F.B.F."/>
            <person name="Roger A.J."/>
            <person name="Ruiz-Trillo I."/>
            <person name="Young S.K."/>
            <person name="Zeng Q."/>
            <person name="Gargeya S."/>
            <person name="Fitzgerald M."/>
            <person name="Haas B."/>
            <person name="Abouelleil A."/>
            <person name="Alvarado L."/>
            <person name="Arachchi H.M."/>
            <person name="Berlin A."/>
            <person name="Chapman S.B."/>
            <person name="Gearin G."/>
            <person name="Goldberg J."/>
            <person name="Griggs A."/>
            <person name="Gujja S."/>
            <person name="Hansen M."/>
            <person name="Heiman D."/>
            <person name="Howarth C."/>
            <person name="Larimer J."/>
            <person name="Lui A."/>
            <person name="MacDonald P.J.P."/>
            <person name="McCowen C."/>
            <person name="Montmayeur A."/>
            <person name="Murphy C."/>
            <person name="Neiman D."/>
            <person name="Pearson M."/>
            <person name="Priest M."/>
            <person name="Roberts A."/>
            <person name="Saif S."/>
            <person name="Shea T."/>
            <person name="Sisk P."/>
            <person name="Stolte C."/>
            <person name="Sykes S."/>
            <person name="Wortman J."/>
            <person name="Nusbaum C."/>
            <person name="Birren B."/>
        </authorList>
    </citation>
    <scope>NUCLEOTIDE SEQUENCE [LARGE SCALE GENOMIC DNA]</scope>
    <source>
        <strain evidence="2 3">ATCC 38327</strain>
    </source>
</reference>
<dbReference type="AlphaFoldDB" id="A0A0L0TCE4"/>
<dbReference type="Proteomes" id="UP000054350">
    <property type="component" value="Unassembled WGS sequence"/>
</dbReference>
<feature type="compositionally biased region" description="Polar residues" evidence="1">
    <location>
        <begin position="294"/>
        <end position="304"/>
    </location>
</feature>
<sequence length="437" mass="45055">MDAAALSPLPTPARSDSHVPQVPPRRGSKGVQTAPRNRTAMPVSTRNPSNTPSSPVPFTLPEFQFEAKHGRYRVRAAADPVTRVGGSRTPRSIFADNDDDLGSVLEESSMLGSVVRAAQRAGDDGPWPDRGVLGSSPLARGNALAPPKRRDDELSAMSADTAYGSLPVTPNIGLDARAGRDAVPLILEPEPESASLYHPLGDADDADYASRAISLALPPSSTLGRSGSGRTGVISLALPASSTLGRPAAPPPPLPRTATADLSRATSRSTLPTTVIDSTLPRTVLDGAARPPTMATTQATSTLPRTLLDSTLPRSSLLGPPPPLPARYLEEVEMRPPPAAIPGMPGSMRLDGYDAQDSALGVDDVPVSARAWNAAPGSPRPAAASRAPVGGPRVIVPPPRTAAVPVPLPQPPRAVVPSRPGEIAANACATGPKRGPA</sequence>
<proteinExistence type="predicted"/>
<organism evidence="2 3">
    <name type="scientific">Allomyces macrogynus (strain ATCC 38327)</name>
    <name type="common">Allomyces javanicus var. macrogynus</name>
    <dbReference type="NCBI Taxonomy" id="578462"/>
    <lineage>
        <taxon>Eukaryota</taxon>
        <taxon>Fungi</taxon>
        <taxon>Fungi incertae sedis</taxon>
        <taxon>Blastocladiomycota</taxon>
        <taxon>Blastocladiomycetes</taxon>
        <taxon>Blastocladiales</taxon>
        <taxon>Blastocladiaceae</taxon>
        <taxon>Allomyces</taxon>
    </lineage>
</organism>
<feature type="region of interest" description="Disordered" evidence="1">
    <location>
        <begin position="1"/>
        <end position="59"/>
    </location>
</feature>
<feature type="region of interest" description="Disordered" evidence="1">
    <location>
        <begin position="373"/>
        <end position="396"/>
    </location>
</feature>
<feature type="region of interest" description="Disordered" evidence="1">
    <location>
        <begin position="119"/>
        <end position="158"/>
    </location>
</feature>
<dbReference type="EMBL" id="GG745378">
    <property type="protein sequence ID" value="KNE72219.1"/>
    <property type="molecule type" value="Genomic_DNA"/>
</dbReference>
<name>A0A0L0TCE4_ALLM3</name>
<evidence type="ECO:0000313" key="3">
    <source>
        <dbReference type="Proteomes" id="UP000054350"/>
    </source>
</evidence>
<evidence type="ECO:0000313" key="2">
    <source>
        <dbReference type="EMBL" id="KNE72219.1"/>
    </source>
</evidence>
<reference evidence="3" key="2">
    <citation type="submission" date="2009-11" db="EMBL/GenBank/DDBJ databases">
        <title>The Genome Sequence of Allomyces macrogynus strain ATCC 38327.</title>
        <authorList>
            <consortium name="The Broad Institute Genome Sequencing Platform"/>
            <person name="Russ C."/>
            <person name="Cuomo C."/>
            <person name="Shea T."/>
            <person name="Young S.K."/>
            <person name="Zeng Q."/>
            <person name="Koehrsen M."/>
            <person name="Haas B."/>
            <person name="Borodovsky M."/>
            <person name="Guigo R."/>
            <person name="Alvarado L."/>
            <person name="Berlin A."/>
            <person name="Borenstein D."/>
            <person name="Chen Z."/>
            <person name="Engels R."/>
            <person name="Freedman E."/>
            <person name="Gellesch M."/>
            <person name="Goldberg J."/>
            <person name="Griggs A."/>
            <person name="Gujja S."/>
            <person name="Heiman D."/>
            <person name="Hepburn T."/>
            <person name="Howarth C."/>
            <person name="Jen D."/>
            <person name="Larson L."/>
            <person name="Lewis B."/>
            <person name="Mehta T."/>
            <person name="Park D."/>
            <person name="Pearson M."/>
            <person name="Roberts A."/>
            <person name="Saif S."/>
            <person name="Shenoy N."/>
            <person name="Sisk P."/>
            <person name="Stolte C."/>
            <person name="Sykes S."/>
            <person name="Walk T."/>
            <person name="White J."/>
            <person name="Yandava C."/>
            <person name="Burger G."/>
            <person name="Gray M.W."/>
            <person name="Holland P.W.H."/>
            <person name="King N."/>
            <person name="Lang F.B.F."/>
            <person name="Roger A.J."/>
            <person name="Ruiz-Trillo I."/>
            <person name="Lander E."/>
            <person name="Nusbaum C."/>
        </authorList>
    </citation>
    <scope>NUCLEOTIDE SEQUENCE [LARGE SCALE GENOMIC DNA]</scope>
    <source>
        <strain evidence="3">ATCC 38327</strain>
    </source>
</reference>
<dbReference type="OrthoDB" id="10369540at2759"/>
<feature type="region of interest" description="Disordered" evidence="1">
    <location>
        <begin position="242"/>
        <end position="324"/>
    </location>
</feature>
<keyword evidence="3" id="KW-1185">Reference proteome</keyword>
<accession>A0A0L0TCE4</accession>
<protein>
    <submittedName>
        <fullName evidence="2">Uncharacterized protein</fullName>
    </submittedName>
</protein>
<feature type="compositionally biased region" description="Low complexity" evidence="1">
    <location>
        <begin position="42"/>
        <end position="57"/>
    </location>
</feature>
<gene>
    <name evidence="2" type="ORF">AMAG_16702</name>
</gene>